<dbReference type="OrthoDB" id="572467at2"/>
<proteinExistence type="predicted"/>
<dbReference type="RefSeq" id="WP_034241150.1">
    <property type="nucleotide sequence ID" value="NZ_AQRA01000003.1"/>
</dbReference>
<dbReference type="STRING" id="1317122.ATO12_12510"/>
<gene>
    <name evidence="1" type="ORF">ATO12_12510</name>
</gene>
<dbReference type="EMBL" id="AQRA01000003">
    <property type="protein sequence ID" value="EZH74583.1"/>
    <property type="molecule type" value="Genomic_DNA"/>
</dbReference>
<protein>
    <recommendedName>
        <fullName evidence="3">GTPase</fullName>
    </recommendedName>
</protein>
<accession>A0A023BY79</accession>
<dbReference type="Proteomes" id="UP000023541">
    <property type="component" value="Unassembled WGS sequence"/>
</dbReference>
<evidence type="ECO:0000313" key="2">
    <source>
        <dbReference type="Proteomes" id="UP000023541"/>
    </source>
</evidence>
<name>A0A023BY79_9FLAO</name>
<evidence type="ECO:0008006" key="3">
    <source>
        <dbReference type="Google" id="ProtNLM"/>
    </source>
</evidence>
<dbReference type="AlphaFoldDB" id="A0A023BY79"/>
<sequence>MKKTLYFVYNTKSDIWNKYLDNLHKIISPTTYSCDLCSLTHGNFSEKKVWKSFRENSDYQFVFMYKDEFLRTYSCLEGENFDFPIVFKKQGEKIDVLFDSKEISSLNSAEELIGFLKQKMN</sequence>
<comment type="caution">
    <text evidence="1">The sequence shown here is derived from an EMBL/GenBank/DDBJ whole genome shotgun (WGS) entry which is preliminary data.</text>
</comment>
<organism evidence="1 2">
    <name type="scientific">Aquimarina atlantica</name>
    <dbReference type="NCBI Taxonomy" id="1317122"/>
    <lineage>
        <taxon>Bacteria</taxon>
        <taxon>Pseudomonadati</taxon>
        <taxon>Bacteroidota</taxon>
        <taxon>Flavobacteriia</taxon>
        <taxon>Flavobacteriales</taxon>
        <taxon>Flavobacteriaceae</taxon>
        <taxon>Aquimarina</taxon>
    </lineage>
</organism>
<evidence type="ECO:0000313" key="1">
    <source>
        <dbReference type="EMBL" id="EZH74583.1"/>
    </source>
</evidence>
<keyword evidence="2" id="KW-1185">Reference proteome</keyword>
<reference evidence="1 2" key="1">
    <citation type="submission" date="2014-04" db="EMBL/GenBank/DDBJ databases">
        <title>Aquimarina sp. 22II-S11-z7 Genome Sequencing.</title>
        <authorList>
            <person name="Lai Q."/>
        </authorList>
    </citation>
    <scope>NUCLEOTIDE SEQUENCE [LARGE SCALE GENOMIC DNA]</scope>
    <source>
        <strain evidence="1 2">22II-S11-z7</strain>
    </source>
</reference>
<dbReference type="eggNOG" id="ENOG5032YEY">
    <property type="taxonomic scope" value="Bacteria"/>
</dbReference>